<evidence type="ECO:0000313" key="2">
    <source>
        <dbReference type="Proteomes" id="UP000464718"/>
    </source>
</evidence>
<dbReference type="Proteomes" id="UP000464718">
    <property type="component" value="Chromosome i"/>
</dbReference>
<organism evidence="1 2">
    <name type="scientific">Vibrio parahaemolyticus</name>
    <dbReference type="NCBI Taxonomy" id="670"/>
    <lineage>
        <taxon>Bacteria</taxon>
        <taxon>Pseudomonadati</taxon>
        <taxon>Pseudomonadota</taxon>
        <taxon>Gammaproteobacteria</taxon>
        <taxon>Vibrionales</taxon>
        <taxon>Vibrionaceae</taxon>
        <taxon>Vibrio</taxon>
    </lineage>
</organism>
<dbReference type="AlphaFoldDB" id="A0AAX1FTA8"/>
<evidence type="ECO:0000313" key="1">
    <source>
        <dbReference type="EMBL" id="QHH10432.1"/>
    </source>
</evidence>
<dbReference type="EMBL" id="CP034298">
    <property type="protein sequence ID" value="QHH10432.1"/>
    <property type="molecule type" value="Genomic_DNA"/>
</dbReference>
<keyword evidence="1" id="KW-0808">Transferase</keyword>
<name>A0AAX1FTA8_VIBPH</name>
<sequence>MIGTYHDKNRKIVWVCIVVHAKEQRKSLLFFFMSMA</sequence>
<keyword evidence="1" id="KW-0012">Acyltransferase</keyword>
<proteinExistence type="predicted"/>
<reference evidence="1 2" key="1">
    <citation type="submission" date="2018-12" db="EMBL/GenBank/DDBJ databases">
        <title>Genomic insights into the evolutionary origins and pathogenicity of five Vibrio parahaemolyticus strains isolated from the shrimp with acute hepatopancreatic necrosis disease (AHPND).</title>
        <authorList>
            <person name="Yang Q."/>
            <person name="Dong X."/>
            <person name="Xie G."/>
            <person name="Fu S."/>
            <person name="Zou P."/>
            <person name="Sun J."/>
            <person name="Wang Y."/>
            <person name="Huang J."/>
        </authorList>
    </citation>
    <scope>NUCLEOTIDE SEQUENCE [LARGE SCALE GENOMIC DNA]</scope>
    <source>
        <strain evidence="1 2">20160303005-1</strain>
    </source>
</reference>
<accession>A0AAX1FTA8</accession>
<gene>
    <name evidence="1" type="ORF">EHC69_14155</name>
</gene>
<protein>
    <submittedName>
        <fullName evidence="1">Lipid A biosynthesis lauroyl acyltransferase</fullName>
    </submittedName>
</protein>
<dbReference type="GO" id="GO:0016746">
    <property type="term" value="F:acyltransferase activity"/>
    <property type="evidence" value="ECO:0007669"/>
    <property type="project" value="UniProtKB-KW"/>
</dbReference>